<protein>
    <recommendedName>
        <fullName evidence="10">ABC transmembrane type-1 domain-containing protein</fullName>
    </recommendedName>
</protein>
<name>A0A9X2C486_9BURK</name>
<comment type="caution">
    <text evidence="8">The sequence shown here is derived from an EMBL/GenBank/DDBJ whole genome shotgun (WGS) entry which is preliminary data.</text>
</comment>
<evidence type="ECO:0000256" key="7">
    <source>
        <dbReference type="SAM" id="Phobius"/>
    </source>
</evidence>
<evidence type="ECO:0008006" key="10">
    <source>
        <dbReference type="Google" id="ProtNLM"/>
    </source>
</evidence>
<evidence type="ECO:0000256" key="1">
    <source>
        <dbReference type="ARBA" id="ARBA00004651"/>
    </source>
</evidence>
<keyword evidence="6 7" id="KW-0472">Membrane</keyword>
<keyword evidence="4 7" id="KW-0812">Transmembrane</keyword>
<evidence type="ECO:0000256" key="3">
    <source>
        <dbReference type="ARBA" id="ARBA00022475"/>
    </source>
</evidence>
<evidence type="ECO:0000313" key="8">
    <source>
        <dbReference type="EMBL" id="MCK9688880.1"/>
    </source>
</evidence>
<comment type="subcellular location">
    <subcellularLocation>
        <location evidence="1">Cell membrane</location>
        <topology evidence="1">Multi-pass membrane protein</topology>
    </subcellularLocation>
</comment>
<feature type="transmembrane region" description="Helical" evidence="7">
    <location>
        <begin position="126"/>
        <end position="149"/>
    </location>
</feature>
<evidence type="ECO:0000256" key="6">
    <source>
        <dbReference type="ARBA" id="ARBA00023136"/>
    </source>
</evidence>
<reference evidence="8" key="1">
    <citation type="submission" date="2021-11" db="EMBL/GenBank/DDBJ databases">
        <title>BS-T2-15 a new species belonging to the Comamonadaceae family isolated from the soil of a French oak forest.</title>
        <authorList>
            <person name="Mieszkin S."/>
            <person name="Alain K."/>
        </authorList>
    </citation>
    <scope>NUCLEOTIDE SEQUENCE</scope>
    <source>
        <strain evidence="8">BS-T2-15</strain>
    </source>
</reference>
<dbReference type="Gene3D" id="1.10.3720.10">
    <property type="entry name" value="MetI-like"/>
    <property type="match status" value="1"/>
</dbReference>
<feature type="transmembrane region" description="Helical" evidence="7">
    <location>
        <begin position="219"/>
        <end position="238"/>
    </location>
</feature>
<dbReference type="EMBL" id="JAJLJH010000010">
    <property type="protein sequence ID" value="MCK9688880.1"/>
    <property type="molecule type" value="Genomic_DNA"/>
</dbReference>
<dbReference type="AlphaFoldDB" id="A0A9X2C486"/>
<gene>
    <name evidence="8" type="ORF">LPC04_24460</name>
</gene>
<keyword evidence="2" id="KW-0813">Transport</keyword>
<dbReference type="PANTHER" id="PTHR30151">
    <property type="entry name" value="ALKANE SULFONATE ABC TRANSPORTER-RELATED, MEMBRANE SUBUNIT"/>
    <property type="match status" value="1"/>
</dbReference>
<dbReference type="SUPFAM" id="SSF161098">
    <property type="entry name" value="MetI-like"/>
    <property type="match status" value="1"/>
</dbReference>
<feature type="transmembrane region" description="Helical" evidence="7">
    <location>
        <begin position="64"/>
        <end position="88"/>
    </location>
</feature>
<dbReference type="InterPro" id="IPR035906">
    <property type="entry name" value="MetI-like_sf"/>
</dbReference>
<feature type="transmembrane region" description="Helical" evidence="7">
    <location>
        <begin position="100"/>
        <end position="120"/>
    </location>
</feature>
<dbReference type="GO" id="GO:0005886">
    <property type="term" value="C:plasma membrane"/>
    <property type="evidence" value="ECO:0007669"/>
    <property type="project" value="UniProtKB-SubCell"/>
</dbReference>
<dbReference type="RefSeq" id="WP_275684918.1">
    <property type="nucleotide sequence ID" value="NZ_JAJLJH010000010.1"/>
</dbReference>
<evidence type="ECO:0000313" key="9">
    <source>
        <dbReference type="Proteomes" id="UP001139353"/>
    </source>
</evidence>
<dbReference type="PANTHER" id="PTHR30151:SF0">
    <property type="entry name" value="ABC TRANSPORTER PERMEASE PROTEIN MJ0413-RELATED"/>
    <property type="match status" value="1"/>
</dbReference>
<proteinExistence type="predicted"/>
<evidence type="ECO:0000256" key="2">
    <source>
        <dbReference type="ARBA" id="ARBA00022448"/>
    </source>
</evidence>
<evidence type="ECO:0000256" key="5">
    <source>
        <dbReference type="ARBA" id="ARBA00022989"/>
    </source>
</evidence>
<evidence type="ECO:0000256" key="4">
    <source>
        <dbReference type="ARBA" id="ARBA00022692"/>
    </source>
</evidence>
<organism evidence="8 9">
    <name type="scientific">Scleromatobacter humisilvae</name>
    <dbReference type="NCBI Taxonomy" id="2897159"/>
    <lineage>
        <taxon>Bacteria</taxon>
        <taxon>Pseudomonadati</taxon>
        <taxon>Pseudomonadota</taxon>
        <taxon>Betaproteobacteria</taxon>
        <taxon>Burkholderiales</taxon>
        <taxon>Sphaerotilaceae</taxon>
        <taxon>Scleromatobacter</taxon>
    </lineage>
</organism>
<accession>A0A9X2C486</accession>
<dbReference type="Proteomes" id="UP001139353">
    <property type="component" value="Unassembled WGS sequence"/>
</dbReference>
<keyword evidence="5 7" id="KW-1133">Transmembrane helix</keyword>
<keyword evidence="9" id="KW-1185">Reference proteome</keyword>
<keyword evidence="3" id="KW-1003">Cell membrane</keyword>
<sequence length="263" mass="28260">MRPVNLLLPFTPVRARWVQAMVAVQAVAAVALWALSGSRTLPSPMEVGRAWIDLVQHQGLLFELWASVKVSVVALVLSTLAAVAMACLATAPVFMPLARLAATMRFLGFAGLTYVFMLMSSDATALRVWILAFGMFVFMVTALLADLAATSRDPVDHCRTLGMRHWRITGEVVVLGKADVILDLMRQNAAVGWTLLTLVEGMTRSAGGIGAMLLNQNRYFLLAGVFAIQATILAFGLAQDALLSLVKDAACPWSALGKQQGTT</sequence>